<evidence type="ECO:0000313" key="5">
    <source>
        <dbReference type="Proteomes" id="UP000075880"/>
    </source>
</evidence>
<feature type="domain" description="MADF" evidence="3">
    <location>
        <begin position="16"/>
        <end position="116"/>
    </location>
</feature>
<evidence type="ECO:0000259" key="3">
    <source>
        <dbReference type="PROSITE" id="PS51029"/>
    </source>
</evidence>
<dbReference type="GO" id="GO:0046872">
    <property type="term" value="F:metal ion binding"/>
    <property type="evidence" value="ECO:0007669"/>
    <property type="project" value="UniProtKB-KW"/>
</dbReference>
<name>A0AAG5CQH7_ANOAO</name>
<dbReference type="PANTHER" id="PTHR21505:SF8">
    <property type="entry name" value="DPT-YFP REPRESSOR BY OVEREXPRESSION, ISOFORM D-RELATED"/>
    <property type="match status" value="1"/>
</dbReference>
<dbReference type="Proteomes" id="UP000075880">
    <property type="component" value="Unassembled WGS sequence"/>
</dbReference>
<keyword evidence="5" id="KW-1185">Reference proteome</keyword>
<evidence type="ECO:0000313" key="4">
    <source>
        <dbReference type="EnsemblMetazoa" id="ENSAATROPP001085"/>
    </source>
</evidence>
<reference evidence="4" key="1">
    <citation type="submission" date="2024-04" db="UniProtKB">
        <authorList>
            <consortium name="EnsemblMetazoa"/>
        </authorList>
    </citation>
    <scope>IDENTIFICATION</scope>
    <source>
        <strain evidence="4">EBRO</strain>
    </source>
</reference>
<dbReference type="AlphaFoldDB" id="A0AAG5CQH7"/>
<comment type="cofactor">
    <cofactor evidence="1">
        <name>a divalent metal cation</name>
        <dbReference type="ChEBI" id="CHEBI:60240"/>
    </cofactor>
</comment>
<accession>A0AAG5CQH7</accession>
<dbReference type="Pfam" id="PF13359">
    <property type="entry name" value="DDE_Tnp_4"/>
    <property type="match status" value="1"/>
</dbReference>
<dbReference type="EnsemblMetazoa" id="ENSAATROPT001136">
    <property type="protein sequence ID" value="ENSAATROPP001085"/>
    <property type="gene ID" value="ENSAATROPG000901"/>
</dbReference>
<organism evidence="4 5">
    <name type="scientific">Anopheles atroparvus</name>
    <name type="common">European mosquito</name>
    <dbReference type="NCBI Taxonomy" id="41427"/>
    <lineage>
        <taxon>Eukaryota</taxon>
        <taxon>Metazoa</taxon>
        <taxon>Ecdysozoa</taxon>
        <taxon>Arthropoda</taxon>
        <taxon>Hexapoda</taxon>
        <taxon>Insecta</taxon>
        <taxon>Pterygota</taxon>
        <taxon>Neoptera</taxon>
        <taxon>Endopterygota</taxon>
        <taxon>Diptera</taxon>
        <taxon>Nematocera</taxon>
        <taxon>Culicoidea</taxon>
        <taxon>Culicidae</taxon>
        <taxon>Anophelinae</taxon>
        <taxon>Anopheles</taxon>
    </lineage>
</organism>
<evidence type="ECO:0000256" key="1">
    <source>
        <dbReference type="ARBA" id="ARBA00001968"/>
    </source>
</evidence>
<dbReference type="InterPro" id="IPR006578">
    <property type="entry name" value="MADF-dom"/>
</dbReference>
<dbReference type="Pfam" id="PF10545">
    <property type="entry name" value="MADF_DNA_bdg"/>
    <property type="match status" value="1"/>
</dbReference>
<dbReference type="PANTHER" id="PTHR21505">
    <property type="entry name" value="MADF DOMAIN-CONTAINING PROTEIN-RELATED"/>
    <property type="match status" value="1"/>
</dbReference>
<dbReference type="PROSITE" id="PS51029">
    <property type="entry name" value="MADF"/>
    <property type="match status" value="1"/>
</dbReference>
<dbReference type="InterPro" id="IPR027806">
    <property type="entry name" value="HARBI1_dom"/>
</dbReference>
<protein>
    <recommendedName>
        <fullName evidence="3">MADF domain-containing protein</fullName>
    </recommendedName>
</protein>
<evidence type="ECO:0000256" key="2">
    <source>
        <dbReference type="ARBA" id="ARBA00022723"/>
    </source>
</evidence>
<keyword evidence="2" id="KW-0479">Metal-binding</keyword>
<sequence>MASEPVSYDDRRFWGEFIKLYRDLPVLWTKMDDEEDKQSKHLRDRALNILLRKYRDSQPSATLSTVKKTIKSLQSAYRNELRIALQQARLTGSECTAYDSPWWCFAELDFLRSQEEYNLKKELIKEEEDALPITSEDNMDSYCKSLAEKMRKLSVEQLKYAKHHFGTVLYFASKGLLTRDWPQLQSNKSVKGCGSPTASSRVQQPAYVVHTVKGTVRFGKRSAPKSAVKAHISKKRLKCAIVDEIIDLPLEETKECELLDTKYKDELSDADIADTEEDMIIEDTEVAKLENDLVDDETCTLVHQQSNDIDANLENLEITFVELQDVPDAPDHPVFGLLATTADTSNECNLMSVRLPSGSTLRRQCRMHSSNYVDNEVTNYSDEEFLLQFRMGRDTVQMLSHHLETTNAYKKLKGHGGYEAISAQTHVLAFLWFLGHEKTSYRDVAERFELSVSCLHDVIWRVCDSILEMEEDVIVSPDDGRKSISESHFGSLYSIPGVIGCIGGTQIKIDKPIENADRYLLRKGYYSMQLQAITDEHLHFVDIFVEYPGEPDMLSAVKQLCADRYCLLGGDEYPCLPQLLVPYRTDGGIPLTKSQQSFNERFQMARGSCPHVFQRLKQRFRQLYHLKGRQLPRVVKLIKVCCILHNLASESEMVLIESEANDRREEEPCATVPVFTYSSEDQLASEVALGRQHRDTICANF</sequence>
<proteinExistence type="predicted"/>